<dbReference type="AlphaFoldDB" id="A0A431WYG6"/>
<dbReference type="RefSeq" id="WP_126517736.1">
    <property type="nucleotide sequence ID" value="NZ_RXNU01000001.1"/>
</dbReference>
<dbReference type="EMBL" id="RXNU01000001">
    <property type="protein sequence ID" value="RTR40469.1"/>
    <property type="molecule type" value="Genomic_DNA"/>
</dbReference>
<dbReference type="Gene3D" id="3.30.700.10">
    <property type="entry name" value="Glycoprotein, Type 4 Pilin"/>
    <property type="match status" value="1"/>
</dbReference>
<dbReference type="NCBIfam" id="TIGR02532">
    <property type="entry name" value="IV_pilin_GFxxxE"/>
    <property type="match status" value="1"/>
</dbReference>
<keyword evidence="1" id="KW-0472">Membrane</keyword>
<comment type="caution">
    <text evidence="2">The sequence shown here is derived from an EMBL/GenBank/DDBJ whole genome shotgun (WGS) entry which is preliminary data.</text>
</comment>
<evidence type="ECO:0000256" key="1">
    <source>
        <dbReference type="SAM" id="Phobius"/>
    </source>
</evidence>
<dbReference type="Pfam" id="PF07963">
    <property type="entry name" value="N_methyl"/>
    <property type="match status" value="1"/>
</dbReference>
<dbReference type="SUPFAM" id="SSF54523">
    <property type="entry name" value="Pili subunits"/>
    <property type="match status" value="1"/>
</dbReference>
<keyword evidence="1" id="KW-1133">Transmembrane helix</keyword>
<keyword evidence="3" id="KW-1185">Reference proteome</keyword>
<dbReference type="InterPro" id="IPR012902">
    <property type="entry name" value="N_methyl_site"/>
</dbReference>
<dbReference type="InterPro" id="IPR045584">
    <property type="entry name" value="Pilin-like"/>
</dbReference>
<evidence type="ECO:0000313" key="3">
    <source>
        <dbReference type="Proteomes" id="UP000267448"/>
    </source>
</evidence>
<accession>A0A431WYG6</accession>
<feature type="transmembrane region" description="Helical" evidence="1">
    <location>
        <begin position="12"/>
        <end position="31"/>
    </location>
</feature>
<dbReference type="PANTHER" id="PTHR30093">
    <property type="entry name" value="GENERAL SECRETION PATHWAY PROTEIN G"/>
    <property type="match status" value="1"/>
</dbReference>
<sequence>MKKQNGFTLIELVVVIIILGILAVTAAPKFINLQSDARASTVSGLEAAIKGADSLVHSKSLIAGNETTAAKETDGPTVKVGSGATTALNTVALNYGHATAVWTGSLANMLDINAAASGTTAEWLYVEDGDTKSIYFYPQGQISPKADTAGTCYVQYVNALAAYGPITVNKVVTGC</sequence>
<name>A0A431WYG6_9GAMM</name>
<gene>
    <name evidence="2" type="ORF">EKG38_00675</name>
</gene>
<reference evidence="2 3" key="1">
    <citation type="submission" date="2018-12" db="EMBL/GenBank/DDBJ databases">
        <authorList>
            <person name="Yu L."/>
        </authorList>
    </citation>
    <scope>NUCLEOTIDE SEQUENCE [LARGE SCALE GENOMIC DNA]</scope>
    <source>
        <strain evidence="2 3">HAW-EB2</strain>
    </source>
</reference>
<organism evidence="2 3">
    <name type="scientific">Shewanella canadensis</name>
    <dbReference type="NCBI Taxonomy" id="271096"/>
    <lineage>
        <taxon>Bacteria</taxon>
        <taxon>Pseudomonadati</taxon>
        <taxon>Pseudomonadota</taxon>
        <taxon>Gammaproteobacteria</taxon>
        <taxon>Alteromonadales</taxon>
        <taxon>Shewanellaceae</taxon>
        <taxon>Shewanella</taxon>
    </lineage>
</organism>
<dbReference type="OrthoDB" id="5902365at2"/>
<keyword evidence="1" id="KW-0812">Transmembrane</keyword>
<proteinExistence type="predicted"/>
<dbReference type="PANTHER" id="PTHR30093:SF7">
    <property type="entry name" value="MSHA MAJOR PILIN SUBUNIT MSHA"/>
    <property type="match status" value="1"/>
</dbReference>
<dbReference type="Proteomes" id="UP000267448">
    <property type="component" value="Unassembled WGS sequence"/>
</dbReference>
<evidence type="ECO:0000313" key="2">
    <source>
        <dbReference type="EMBL" id="RTR40469.1"/>
    </source>
</evidence>
<protein>
    <submittedName>
        <fullName evidence="2">Type II secretion system protein</fullName>
    </submittedName>
</protein>